<dbReference type="AlphaFoldDB" id="A0A7W4WEK9"/>
<dbReference type="Proteomes" id="UP000535937">
    <property type="component" value="Unassembled WGS sequence"/>
</dbReference>
<dbReference type="InterPro" id="IPR004027">
    <property type="entry name" value="SEC_C_motif"/>
</dbReference>
<gene>
    <name evidence="2" type="ORF">FHS09_003671</name>
</gene>
<dbReference type="Pfam" id="PF03695">
    <property type="entry name" value="UPF0149"/>
    <property type="match status" value="1"/>
</dbReference>
<dbReference type="Pfam" id="PF02810">
    <property type="entry name" value="SEC-C"/>
    <property type="match status" value="1"/>
</dbReference>
<feature type="region of interest" description="Disordered" evidence="1">
    <location>
        <begin position="235"/>
        <end position="257"/>
    </location>
</feature>
<dbReference type="InterPro" id="IPR011978">
    <property type="entry name" value="YgfB-like"/>
</dbReference>
<dbReference type="SUPFAM" id="SSF103642">
    <property type="entry name" value="Sec-C motif"/>
    <property type="match status" value="1"/>
</dbReference>
<evidence type="ECO:0000313" key="3">
    <source>
        <dbReference type="Proteomes" id="UP000535937"/>
    </source>
</evidence>
<dbReference type="EMBL" id="JACHWZ010000020">
    <property type="protein sequence ID" value="MBB3062822.1"/>
    <property type="molecule type" value="Genomic_DNA"/>
</dbReference>
<evidence type="ECO:0000256" key="1">
    <source>
        <dbReference type="SAM" id="MobiDB-lite"/>
    </source>
</evidence>
<evidence type="ECO:0000313" key="2">
    <source>
        <dbReference type="EMBL" id="MBB3062822.1"/>
    </source>
</evidence>
<accession>A0A7W4WEK9</accession>
<reference evidence="2 3" key="1">
    <citation type="submission" date="2020-08" db="EMBL/GenBank/DDBJ databases">
        <title>Genomic Encyclopedia of Type Strains, Phase III (KMG-III): the genomes of soil and plant-associated and newly described type strains.</title>
        <authorList>
            <person name="Whitman W."/>
        </authorList>
    </citation>
    <scope>NUCLEOTIDE SEQUENCE [LARGE SCALE GENOMIC DNA]</scope>
    <source>
        <strain evidence="2 3">CECT 8799</strain>
    </source>
</reference>
<comment type="caution">
    <text evidence="2">The sequence shown here is derived from an EMBL/GenBank/DDBJ whole genome shotgun (WGS) entry which is preliminary data.</text>
</comment>
<sequence>MSSEQPLTVVISATKALEKWLGREIPRMPSPDGKRIGTQPLVTDSKTVSWQCHVIENKPGSGLYTAIAVEAHSRYTILIPFEGRASLKEFWAALEKHWSEQLVHHMRESGFIEKAQARKVFEKFLHSPLKVHCYRNTDLSVNGHVTDAEQWAKESFEQYGIDRFDREEACGLGMHINQMFKRAKNPEGVQETFYPVPRFLADGLYRFTRGLATADFPGTPRGDYPNPYGGVEGEADCTVSAHGDVSGGEDDPGSTQMPDSDALCAEELDFLARMLRHYGNSKSVASISELDGFLTAIVSGPEAVVPSRWFPLLWGGAGLEPEWESGGDMRRFLALLLRHRNHIADTLMERPDDYRAIFLPVEVEARGRYLVEDWCAGYTRALAISASAWQKLPQAEQDELGIITAFSSPENFQNLPDQDRGFQRRLAGSVEAAACTLHAYWLARRSAQAPLPAREPAVAAPKVGRNDPCPCGSGRKHKKCCLH</sequence>
<keyword evidence="3" id="KW-1185">Reference proteome</keyword>
<dbReference type="Gene3D" id="3.10.450.50">
    <property type="match status" value="1"/>
</dbReference>
<dbReference type="RefSeq" id="WP_183462448.1">
    <property type="nucleotide sequence ID" value="NZ_JACHWZ010000020.1"/>
</dbReference>
<dbReference type="NCBIfam" id="TIGR02292">
    <property type="entry name" value="ygfB_yecA"/>
    <property type="match status" value="1"/>
</dbReference>
<proteinExistence type="predicted"/>
<dbReference type="InterPro" id="IPR036255">
    <property type="entry name" value="YgfB-like_sf"/>
</dbReference>
<dbReference type="SUPFAM" id="SSF101327">
    <property type="entry name" value="YgfB-like"/>
    <property type="match status" value="1"/>
</dbReference>
<name>A0A7W4WEK9_9GAMM</name>
<dbReference type="NCBIfam" id="NF007704">
    <property type="entry name" value="PRK10396.1"/>
    <property type="match status" value="1"/>
</dbReference>
<organism evidence="2 3">
    <name type="scientific">Microbulbifer rhizosphaerae</name>
    <dbReference type="NCBI Taxonomy" id="1562603"/>
    <lineage>
        <taxon>Bacteria</taxon>
        <taxon>Pseudomonadati</taxon>
        <taxon>Pseudomonadota</taxon>
        <taxon>Gammaproteobacteria</taxon>
        <taxon>Cellvibrionales</taxon>
        <taxon>Microbulbiferaceae</taxon>
        <taxon>Microbulbifer</taxon>
    </lineage>
</organism>
<protein>
    <submittedName>
        <fullName evidence="2">YecA family protein</fullName>
    </submittedName>
</protein>